<evidence type="ECO:0000313" key="2">
    <source>
        <dbReference type="EMBL" id="MFC5270199.1"/>
    </source>
</evidence>
<reference evidence="3" key="1">
    <citation type="journal article" date="2019" name="Int. J. Syst. Evol. Microbiol.">
        <title>The Global Catalogue of Microorganisms (GCM) 10K type strain sequencing project: providing services to taxonomists for standard genome sequencing and annotation.</title>
        <authorList>
            <consortium name="The Broad Institute Genomics Platform"/>
            <consortium name="The Broad Institute Genome Sequencing Center for Infectious Disease"/>
            <person name="Wu L."/>
            <person name="Ma J."/>
        </authorList>
    </citation>
    <scope>NUCLEOTIDE SEQUENCE [LARGE SCALE GENOMIC DNA]</scope>
    <source>
        <strain evidence="3">KACC 12602</strain>
    </source>
</reference>
<evidence type="ECO:0008006" key="4">
    <source>
        <dbReference type="Google" id="ProtNLM"/>
    </source>
</evidence>
<keyword evidence="1" id="KW-0812">Transmembrane</keyword>
<feature type="transmembrane region" description="Helical" evidence="1">
    <location>
        <begin position="86"/>
        <end position="105"/>
    </location>
</feature>
<gene>
    <name evidence="2" type="ORF">ACFPIB_06230</name>
</gene>
<keyword evidence="3" id="KW-1185">Reference proteome</keyword>
<comment type="caution">
    <text evidence="2">The sequence shown here is derived from an EMBL/GenBank/DDBJ whole genome shotgun (WGS) entry which is preliminary data.</text>
</comment>
<keyword evidence="1" id="KW-0472">Membrane</keyword>
<keyword evidence="1" id="KW-1133">Transmembrane helix</keyword>
<evidence type="ECO:0000256" key="1">
    <source>
        <dbReference type="SAM" id="Phobius"/>
    </source>
</evidence>
<accession>A0ABW0EBD4</accession>
<evidence type="ECO:0000313" key="3">
    <source>
        <dbReference type="Proteomes" id="UP001596161"/>
    </source>
</evidence>
<proteinExistence type="predicted"/>
<dbReference type="EMBL" id="JBHSKT010000003">
    <property type="protein sequence ID" value="MFC5270199.1"/>
    <property type="molecule type" value="Genomic_DNA"/>
</dbReference>
<name>A0ABW0EBD4_9BACT</name>
<dbReference type="RefSeq" id="WP_378016571.1">
    <property type="nucleotide sequence ID" value="NZ_JBHSKT010000003.1"/>
</dbReference>
<protein>
    <recommendedName>
        <fullName evidence="4">DUF697 domain-containing protein</fullName>
    </recommendedName>
</protein>
<sequence>MIHLLRKTPTQQFQPFIEKAGLKMNQVGEAIFIAKESIMEILRNELKKGNIDEVVNTIKGKPMAGGRKLLIDKIIKSIATKIVMRMGLRGAIATGLAAILVPLILSKMAHKILQSDSLSDLMDTFGITDRMNDLTQLGDTLREKFTFKKPEMENPAPRENAA</sequence>
<organism evidence="2 3">
    <name type="scientific">Adhaeribacter terreus</name>
    <dbReference type="NCBI Taxonomy" id="529703"/>
    <lineage>
        <taxon>Bacteria</taxon>
        <taxon>Pseudomonadati</taxon>
        <taxon>Bacteroidota</taxon>
        <taxon>Cytophagia</taxon>
        <taxon>Cytophagales</taxon>
        <taxon>Hymenobacteraceae</taxon>
        <taxon>Adhaeribacter</taxon>
    </lineage>
</organism>
<dbReference type="Proteomes" id="UP001596161">
    <property type="component" value="Unassembled WGS sequence"/>
</dbReference>